<dbReference type="AlphaFoldDB" id="K0IMS3"/>
<accession>K0IMS3</accession>
<sequence length="171" mass="19933">MRNKLDHPADLDPLLERIGDKRHVLLGEASHGTSEFYTWRAEITKRLITEKGFSFVAVEGDWPDCYKVNRYIKGFQNSGSNASDVLYSSFKRWPTWMWANMEMVGLVEWFKSYNNNSCQKGEEEKVGFYGLDVYSLWESMEAVVQYLQKIIPMPYKRRLEPTGALSLLEKT</sequence>
<dbReference type="PANTHER" id="PTHR31299:SF0">
    <property type="entry name" value="ESTERASE, PUTATIVE (AFU_ORTHOLOGUE AFUA_1G05850)-RELATED"/>
    <property type="match status" value="1"/>
</dbReference>
<evidence type="ECO:0000313" key="1">
    <source>
        <dbReference type="EMBL" id="AFU58144.1"/>
    </source>
</evidence>
<protein>
    <submittedName>
        <fullName evidence="1">Putative erythromycin esterase</fullName>
    </submittedName>
</protein>
<dbReference type="InterPro" id="IPR007815">
    <property type="entry name" value="Emycin_Estase"/>
</dbReference>
<dbReference type="Gene3D" id="3.30.1870.10">
    <property type="entry name" value="EreA-like, domain 2"/>
    <property type="match status" value="1"/>
</dbReference>
<dbReference type="STRING" id="1237085.Ngar_c12040"/>
<dbReference type="GO" id="GO:0046677">
    <property type="term" value="P:response to antibiotic"/>
    <property type="evidence" value="ECO:0007669"/>
    <property type="project" value="InterPro"/>
</dbReference>
<dbReference type="BioCyc" id="CNIT1237085:G1324-1202-MONOMER"/>
<dbReference type="CDD" id="cd14728">
    <property type="entry name" value="Ere-like"/>
    <property type="match status" value="1"/>
</dbReference>
<dbReference type="Proteomes" id="UP000008037">
    <property type="component" value="Chromosome"/>
</dbReference>
<organism evidence="1 2">
    <name type="scientific">Nitrososphaera gargensis (strain Ga9.2)</name>
    <dbReference type="NCBI Taxonomy" id="1237085"/>
    <lineage>
        <taxon>Archaea</taxon>
        <taxon>Nitrososphaerota</taxon>
        <taxon>Nitrososphaeria</taxon>
        <taxon>Nitrososphaerales</taxon>
        <taxon>Nitrososphaeraceae</taxon>
        <taxon>Nitrososphaera</taxon>
    </lineage>
</organism>
<dbReference type="SUPFAM" id="SSF159501">
    <property type="entry name" value="EreA/ChaN-like"/>
    <property type="match status" value="1"/>
</dbReference>
<dbReference type="PATRIC" id="fig|1237085.11.peg.1149"/>
<dbReference type="PANTHER" id="PTHR31299">
    <property type="entry name" value="ESTERASE, PUTATIVE (AFU_ORTHOLOGUE AFUA_1G05850)-RELATED"/>
    <property type="match status" value="1"/>
</dbReference>
<dbReference type="HOGENOM" id="CLU_1559540_0_0_2"/>
<dbReference type="InParanoid" id="K0IMS3"/>
<dbReference type="EMBL" id="CP002408">
    <property type="protein sequence ID" value="AFU58144.1"/>
    <property type="molecule type" value="Genomic_DNA"/>
</dbReference>
<dbReference type="InterPro" id="IPR052036">
    <property type="entry name" value="Hydrolase/PRTase-associated"/>
</dbReference>
<dbReference type="Pfam" id="PF05139">
    <property type="entry name" value="Erythro_esteras"/>
    <property type="match status" value="1"/>
</dbReference>
<reference evidence="1 2" key="1">
    <citation type="journal article" date="2012" name="Environ. Microbiol.">
        <title>The genome of the ammonia-oxidizing Candidatus Nitrososphaera gargensis: insights into metabolic versatility and environmental adaptations.</title>
        <authorList>
            <person name="Spang A."/>
            <person name="Poehlein A."/>
            <person name="Offre P."/>
            <person name="Zumbragel S."/>
            <person name="Haider S."/>
            <person name="Rychlik N."/>
            <person name="Nowka B."/>
            <person name="Schmeisser C."/>
            <person name="Lebedeva E.V."/>
            <person name="Rattei T."/>
            <person name="Bohm C."/>
            <person name="Schmid M."/>
            <person name="Galushko A."/>
            <person name="Hatzenpichler R."/>
            <person name="Weinmaier T."/>
            <person name="Daniel R."/>
            <person name="Schleper C."/>
            <person name="Spieck E."/>
            <person name="Streit W."/>
            <person name="Wagner M."/>
        </authorList>
    </citation>
    <scope>NUCLEOTIDE SEQUENCE [LARGE SCALE GENOMIC DNA]</scope>
    <source>
        <strain evidence="2">Ga9.2</strain>
    </source>
</reference>
<name>K0IMS3_NITGG</name>
<keyword evidence="2" id="KW-1185">Reference proteome</keyword>
<proteinExistence type="predicted"/>
<evidence type="ECO:0000313" key="2">
    <source>
        <dbReference type="Proteomes" id="UP000008037"/>
    </source>
</evidence>
<dbReference type="KEGG" id="nga:Ngar_c12040"/>
<gene>
    <name evidence="1" type="ordered locus">Ngar_c12040</name>
</gene>